<name>A0A5C3P1A7_9APHY</name>
<keyword evidence="3" id="KW-1185">Reference proteome</keyword>
<proteinExistence type="predicted"/>
<keyword evidence="1" id="KW-0732">Signal</keyword>
<sequence>MISKSFVACLSLAVPLLLAPYVVKADVVSLYLPDTEPVAMSADILGVDGSHTTWRLSPGQASGTLSSADFPAATLVEGPDFVHVVEDVEGIRAQVDCGVKDGVAVCTPVISASGTAAALPLFTETVSDKAFAVQVTHIPKNGASRMANSGLGAAGVVMGVVYGLVF</sequence>
<dbReference type="InParanoid" id="A0A5C3P1A7"/>
<dbReference type="Proteomes" id="UP000308197">
    <property type="component" value="Unassembled WGS sequence"/>
</dbReference>
<gene>
    <name evidence="2" type="ORF">K466DRAFT_603717</name>
</gene>
<dbReference type="AlphaFoldDB" id="A0A5C3P1A7"/>
<protein>
    <submittedName>
        <fullName evidence="2">Uncharacterized protein</fullName>
    </submittedName>
</protein>
<evidence type="ECO:0000256" key="1">
    <source>
        <dbReference type="SAM" id="SignalP"/>
    </source>
</evidence>
<feature type="signal peptide" evidence="1">
    <location>
        <begin position="1"/>
        <end position="25"/>
    </location>
</feature>
<reference evidence="2 3" key="1">
    <citation type="journal article" date="2019" name="Nat. Ecol. Evol.">
        <title>Megaphylogeny resolves global patterns of mushroom evolution.</title>
        <authorList>
            <person name="Varga T."/>
            <person name="Krizsan K."/>
            <person name="Foldi C."/>
            <person name="Dima B."/>
            <person name="Sanchez-Garcia M."/>
            <person name="Sanchez-Ramirez S."/>
            <person name="Szollosi G.J."/>
            <person name="Szarkandi J.G."/>
            <person name="Papp V."/>
            <person name="Albert L."/>
            <person name="Andreopoulos W."/>
            <person name="Angelini C."/>
            <person name="Antonin V."/>
            <person name="Barry K.W."/>
            <person name="Bougher N.L."/>
            <person name="Buchanan P."/>
            <person name="Buyck B."/>
            <person name="Bense V."/>
            <person name="Catcheside P."/>
            <person name="Chovatia M."/>
            <person name="Cooper J."/>
            <person name="Damon W."/>
            <person name="Desjardin D."/>
            <person name="Finy P."/>
            <person name="Geml J."/>
            <person name="Haridas S."/>
            <person name="Hughes K."/>
            <person name="Justo A."/>
            <person name="Karasinski D."/>
            <person name="Kautmanova I."/>
            <person name="Kiss B."/>
            <person name="Kocsube S."/>
            <person name="Kotiranta H."/>
            <person name="LaButti K.M."/>
            <person name="Lechner B.E."/>
            <person name="Liimatainen K."/>
            <person name="Lipzen A."/>
            <person name="Lukacs Z."/>
            <person name="Mihaltcheva S."/>
            <person name="Morgado L.N."/>
            <person name="Niskanen T."/>
            <person name="Noordeloos M.E."/>
            <person name="Ohm R.A."/>
            <person name="Ortiz-Santana B."/>
            <person name="Ovrebo C."/>
            <person name="Racz N."/>
            <person name="Riley R."/>
            <person name="Savchenko A."/>
            <person name="Shiryaev A."/>
            <person name="Soop K."/>
            <person name="Spirin V."/>
            <person name="Szebenyi C."/>
            <person name="Tomsovsky M."/>
            <person name="Tulloss R.E."/>
            <person name="Uehling J."/>
            <person name="Grigoriev I.V."/>
            <person name="Vagvolgyi C."/>
            <person name="Papp T."/>
            <person name="Martin F.M."/>
            <person name="Miettinen O."/>
            <person name="Hibbett D.S."/>
            <person name="Nagy L.G."/>
        </authorList>
    </citation>
    <scope>NUCLEOTIDE SEQUENCE [LARGE SCALE GENOMIC DNA]</scope>
    <source>
        <strain evidence="2 3">HHB13444</strain>
    </source>
</reference>
<organism evidence="2 3">
    <name type="scientific">Polyporus arcularius HHB13444</name>
    <dbReference type="NCBI Taxonomy" id="1314778"/>
    <lineage>
        <taxon>Eukaryota</taxon>
        <taxon>Fungi</taxon>
        <taxon>Dikarya</taxon>
        <taxon>Basidiomycota</taxon>
        <taxon>Agaricomycotina</taxon>
        <taxon>Agaricomycetes</taxon>
        <taxon>Polyporales</taxon>
        <taxon>Polyporaceae</taxon>
        <taxon>Polyporus</taxon>
    </lineage>
</organism>
<dbReference type="EMBL" id="ML211490">
    <property type="protein sequence ID" value="TFK82388.1"/>
    <property type="molecule type" value="Genomic_DNA"/>
</dbReference>
<feature type="chain" id="PRO_5022820469" evidence="1">
    <location>
        <begin position="26"/>
        <end position="166"/>
    </location>
</feature>
<accession>A0A5C3P1A7</accession>
<evidence type="ECO:0000313" key="2">
    <source>
        <dbReference type="EMBL" id="TFK82388.1"/>
    </source>
</evidence>
<evidence type="ECO:0000313" key="3">
    <source>
        <dbReference type="Proteomes" id="UP000308197"/>
    </source>
</evidence>